<dbReference type="RefSeq" id="WP_004951147.1">
    <property type="nucleotide sequence ID" value="NZ_AORZ01000103.1"/>
</dbReference>
<dbReference type="Proteomes" id="UP000011740">
    <property type="component" value="Unassembled WGS sequence"/>
</dbReference>
<feature type="compositionally biased region" description="Basic and acidic residues" evidence="1">
    <location>
        <begin position="485"/>
        <end position="494"/>
    </location>
</feature>
<feature type="compositionally biased region" description="Low complexity" evidence="1">
    <location>
        <begin position="495"/>
        <end position="510"/>
    </location>
</feature>
<proteinExistence type="predicted"/>
<dbReference type="eggNOG" id="COG3266">
    <property type="taxonomic scope" value="Bacteria"/>
</dbReference>
<dbReference type="EMBL" id="AORZ01000103">
    <property type="protein sequence ID" value="EME97745.1"/>
    <property type="molecule type" value="Genomic_DNA"/>
</dbReference>
<feature type="compositionally biased region" description="Polar residues" evidence="1">
    <location>
        <begin position="525"/>
        <end position="545"/>
    </location>
</feature>
<reference evidence="2 3" key="1">
    <citation type="journal article" date="2013" name="Genome Announc.">
        <title>Whole-Genome Shotgun Assembly and Analysis of the Genome of Streptomyces mobaraensis DSM 40847, a Strain for Industrial Production of Microbial Transglutaminase.</title>
        <authorList>
            <person name="Yang H."/>
            <person name="He T."/>
            <person name="Wu W."/>
            <person name="Zhu W."/>
            <person name="Lu B."/>
            <person name="Sun W."/>
        </authorList>
    </citation>
    <scope>NUCLEOTIDE SEQUENCE [LARGE SCALE GENOMIC DNA]</scope>
    <source>
        <strain evidence="2 3">DSM 40847</strain>
    </source>
</reference>
<sequence>MTVKLLDPANIPVFTGNLELLESYIGALRKDAARLRTTGSDIHSRFQGLAAHYRAPEAEQLFATTLPVRERAHAFAAKLDKVAGALSDYAAEARPLAHKLAALALEAETFLMSIEGDDRWKHDSKKTDHHNRIRDDITAAQAAFQDAERRCASRITALVGGPRFVTDDGTHKPNMYGYDAETLEHAKLPWGDPVEREYDWYEPHSLKSFAWDGVVVDGIGGTFKGLGTLIGVDGWDRMGQAWAGLGKTAVGAFIYGSGAFAIPDDYLPSFFEDSKKAARDTAKALVAYDEWGKDPARAAGAAGFNILTTATGTGAVAKGGAAAKVVNAVGKAGRLIDPMTYAGKGAGFVLNKSVAKLSSTLPKVGDLVNNLRDRFPGMERLPDGSVRLPNASVLPGRARYLRPDYTLVDIRGRGVRGHAPITRELPAGADSPHGSPHTSAHNAHEREPVMAGADRRNTVPMHVGDSSGPSSHHSNNSSQAAGHIDPQRSGHGADHTGSTGDHSSHGGPHTAGDQMPDAHGHHGQNGPSASMGSGTGHQPSSQATAPQHGPWPVKDSVPGPAAGEELKRPHSRHSPNGAARGEIKEKNSVILQGFADDVDKDIAAIAEGRAKLTADGNRYEINGRTYGVEPGGRVYPDSGPGIAILDRNEYAALQQVAKAKGDISAAPQLTKNPRFVNNPQAVQKALAIYHGTYP</sequence>
<protein>
    <submittedName>
        <fullName evidence="2">Uncharacterized protein</fullName>
    </submittedName>
</protein>
<comment type="caution">
    <text evidence="2">The sequence shown here is derived from an EMBL/GenBank/DDBJ whole genome shotgun (WGS) entry which is preliminary data.</text>
</comment>
<evidence type="ECO:0000313" key="3">
    <source>
        <dbReference type="Proteomes" id="UP000011740"/>
    </source>
</evidence>
<evidence type="ECO:0000256" key="1">
    <source>
        <dbReference type="SAM" id="MobiDB-lite"/>
    </source>
</evidence>
<feature type="compositionally biased region" description="Low complexity" evidence="1">
    <location>
        <begin position="466"/>
        <end position="478"/>
    </location>
</feature>
<accession>M3C164</accession>
<feature type="compositionally biased region" description="Basic and acidic residues" evidence="1">
    <location>
        <begin position="442"/>
        <end position="457"/>
    </location>
</feature>
<dbReference type="STRING" id="1223523.H340_24937"/>
<name>M3C164_STRM1</name>
<dbReference type="PATRIC" id="fig|1223523.3.peg.5066"/>
<organism evidence="2 3">
    <name type="scientific">Streptomyces mobaraensis (strain ATCC 29032 / DSM 40847 / JCM 4168 / NBRC 13819 / NCIMB 11159 / IPCR 16-22)</name>
    <dbReference type="NCBI Taxonomy" id="1223523"/>
    <lineage>
        <taxon>Bacteria</taxon>
        <taxon>Bacillati</taxon>
        <taxon>Actinomycetota</taxon>
        <taxon>Actinomycetes</taxon>
        <taxon>Kitasatosporales</taxon>
        <taxon>Streptomycetaceae</taxon>
        <taxon>Streptomyces</taxon>
    </lineage>
</organism>
<evidence type="ECO:0000313" key="2">
    <source>
        <dbReference type="EMBL" id="EME97745.1"/>
    </source>
</evidence>
<dbReference type="AlphaFoldDB" id="M3C164"/>
<feature type="region of interest" description="Disordered" evidence="1">
    <location>
        <begin position="422"/>
        <end position="584"/>
    </location>
</feature>
<gene>
    <name evidence="2" type="ORF">H340_24937</name>
</gene>